<dbReference type="PROSITE" id="PS50890">
    <property type="entry name" value="PUA"/>
    <property type="match status" value="1"/>
</dbReference>
<sequence length="65" mass="7098">MKKFQVDRDAIKLVLSGANIMCPRLASPGGALDVEVEKETPVAIMAEGKHYALTIGYTKMSEKDM</sequence>
<evidence type="ECO:0000313" key="2">
    <source>
        <dbReference type="EnsemblPlants" id="OPUNC01G12940.1"/>
    </source>
</evidence>
<dbReference type="InterPro" id="IPR036974">
    <property type="entry name" value="PUA_sf"/>
</dbReference>
<dbReference type="InterPro" id="IPR016437">
    <property type="entry name" value="MCT-1/Tma20"/>
</dbReference>
<keyword evidence="3" id="KW-1185">Reference proteome</keyword>
<dbReference type="STRING" id="4537.A0A0E0JHQ8"/>
<dbReference type="GO" id="GO:0001731">
    <property type="term" value="P:formation of translation preinitiation complex"/>
    <property type="evidence" value="ECO:0007669"/>
    <property type="project" value="TreeGrafter"/>
</dbReference>
<dbReference type="InterPro" id="IPR048248">
    <property type="entry name" value="PUA_eIF2d-like"/>
</dbReference>
<organism evidence="2">
    <name type="scientific">Oryza punctata</name>
    <name type="common">Red rice</name>
    <dbReference type="NCBI Taxonomy" id="4537"/>
    <lineage>
        <taxon>Eukaryota</taxon>
        <taxon>Viridiplantae</taxon>
        <taxon>Streptophyta</taxon>
        <taxon>Embryophyta</taxon>
        <taxon>Tracheophyta</taxon>
        <taxon>Spermatophyta</taxon>
        <taxon>Magnoliopsida</taxon>
        <taxon>Liliopsida</taxon>
        <taxon>Poales</taxon>
        <taxon>Poaceae</taxon>
        <taxon>BOP clade</taxon>
        <taxon>Oryzoideae</taxon>
        <taxon>Oryzeae</taxon>
        <taxon>Oryzinae</taxon>
        <taxon>Oryza</taxon>
    </lineage>
</organism>
<dbReference type="Gramene" id="OPUNC01G12940.1">
    <property type="protein sequence ID" value="OPUNC01G12940.1"/>
    <property type="gene ID" value="OPUNC01G12940"/>
</dbReference>
<name>A0A0E0JHQ8_ORYPU</name>
<dbReference type="InterPro" id="IPR004521">
    <property type="entry name" value="Uncharacterised_CHP00451"/>
</dbReference>
<dbReference type="SUPFAM" id="SSF88697">
    <property type="entry name" value="PUA domain-like"/>
    <property type="match status" value="1"/>
</dbReference>
<dbReference type="Pfam" id="PF26292">
    <property type="entry name" value="PUA_elF2D"/>
    <property type="match status" value="1"/>
</dbReference>
<proteinExistence type="predicted"/>
<feature type="domain" description="Eukaryotic translation initiation factor 2D-like PUA RNA-binding" evidence="1">
    <location>
        <begin position="3"/>
        <end position="65"/>
    </location>
</feature>
<dbReference type="PANTHER" id="PTHR22798:SF0">
    <property type="entry name" value="MALIGNANT T-CELL-AMPLIFIED SEQUENCE 1"/>
    <property type="match status" value="1"/>
</dbReference>
<protein>
    <recommendedName>
        <fullName evidence="1">Eukaryotic translation initiation factor 2D-like PUA RNA-binding domain-containing protein</fullName>
    </recommendedName>
</protein>
<dbReference type="PANTHER" id="PTHR22798">
    <property type="entry name" value="MCT-1 PROTEIN"/>
    <property type="match status" value="1"/>
</dbReference>
<dbReference type="Gene3D" id="2.30.130.10">
    <property type="entry name" value="PUA domain"/>
    <property type="match status" value="1"/>
</dbReference>
<dbReference type="InterPro" id="IPR015947">
    <property type="entry name" value="PUA-like_sf"/>
</dbReference>
<evidence type="ECO:0000313" key="3">
    <source>
        <dbReference type="Proteomes" id="UP000026962"/>
    </source>
</evidence>
<dbReference type="NCBIfam" id="TIGR00451">
    <property type="entry name" value="unchar_dom_2"/>
    <property type="match status" value="1"/>
</dbReference>
<accession>A0A0E0JHQ8</accession>
<reference evidence="2" key="2">
    <citation type="submission" date="2018-05" db="EMBL/GenBank/DDBJ databases">
        <title>OpunRS2 (Oryza punctata Reference Sequence Version 2).</title>
        <authorList>
            <person name="Zhang J."/>
            <person name="Kudrna D."/>
            <person name="Lee S."/>
            <person name="Talag J."/>
            <person name="Welchert J."/>
            <person name="Wing R.A."/>
        </authorList>
    </citation>
    <scope>NUCLEOTIDE SEQUENCE [LARGE SCALE GENOMIC DNA]</scope>
</reference>
<reference evidence="2" key="1">
    <citation type="submission" date="2015-04" db="UniProtKB">
        <authorList>
            <consortium name="EnsemblPlants"/>
        </authorList>
    </citation>
    <scope>IDENTIFICATION</scope>
</reference>
<dbReference type="EnsemblPlants" id="OPUNC01G12940.1">
    <property type="protein sequence ID" value="OPUNC01G12940.1"/>
    <property type="gene ID" value="OPUNC01G12940"/>
</dbReference>
<dbReference type="OMA" id="FRWNREL"/>
<dbReference type="HOGENOM" id="CLU_2853670_0_0_1"/>
<dbReference type="Proteomes" id="UP000026962">
    <property type="component" value="Chromosome 1"/>
</dbReference>
<dbReference type="eggNOG" id="KOG2523">
    <property type="taxonomic scope" value="Eukaryota"/>
</dbReference>
<dbReference type="AlphaFoldDB" id="A0A0E0JHQ8"/>
<dbReference type="GO" id="GO:0003723">
    <property type="term" value="F:RNA binding"/>
    <property type="evidence" value="ECO:0007669"/>
    <property type="project" value="InterPro"/>
</dbReference>
<evidence type="ECO:0000259" key="1">
    <source>
        <dbReference type="Pfam" id="PF26292"/>
    </source>
</evidence>